<gene>
    <name evidence="5" type="ORF">E1956_29825</name>
</gene>
<dbReference type="PRINTS" id="PR00038">
    <property type="entry name" value="HTHLUXR"/>
</dbReference>
<organism evidence="5 6">
    <name type="scientific">Paraburkholderia pallida</name>
    <dbReference type="NCBI Taxonomy" id="2547399"/>
    <lineage>
        <taxon>Bacteria</taxon>
        <taxon>Pseudomonadati</taxon>
        <taxon>Pseudomonadota</taxon>
        <taxon>Betaproteobacteria</taxon>
        <taxon>Burkholderiales</taxon>
        <taxon>Burkholderiaceae</taxon>
        <taxon>Paraburkholderia</taxon>
    </lineage>
</organism>
<dbReference type="GO" id="GO:0003677">
    <property type="term" value="F:DNA binding"/>
    <property type="evidence" value="ECO:0007669"/>
    <property type="project" value="UniProtKB-KW"/>
</dbReference>
<dbReference type="PROSITE" id="PS50043">
    <property type="entry name" value="HTH_LUXR_2"/>
    <property type="match status" value="1"/>
</dbReference>
<dbReference type="AlphaFoldDB" id="A0A4P7D2G0"/>
<dbReference type="KEGG" id="ppai:E1956_29825"/>
<evidence type="ECO:0000259" key="4">
    <source>
        <dbReference type="PROSITE" id="PS50043"/>
    </source>
</evidence>
<evidence type="ECO:0000313" key="5">
    <source>
        <dbReference type="EMBL" id="QBR01397.1"/>
    </source>
</evidence>
<dbReference type="InterPro" id="IPR000792">
    <property type="entry name" value="Tscrpt_reg_LuxR_C"/>
</dbReference>
<dbReference type="Gene3D" id="3.40.50.2300">
    <property type="match status" value="1"/>
</dbReference>
<protein>
    <submittedName>
        <fullName evidence="5">Response regulator transcription factor</fullName>
    </submittedName>
</protein>
<dbReference type="PROSITE" id="PS00622">
    <property type="entry name" value="HTH_LUXR_1"/>
    <property type="match status" value="1"/>
</dbReference>
<dbReference type="PANTHER" id="PTHR44688:SF16">
    <property type="entry name" value="DNA-BINDING TRANSCRIPTIONAL ACTIVATOR DEVR_DOSR"/>
    <property type="match status" value="1"/>
</dbReference>
<feature type="domain" description="HTH luxR-type" evidence="4">
    <location>
        <begin position="182"/>
        <end position="247"/>
    </location>
</feature>
<name>A0A4P7D2G0_9BURK</name>
<dbReference type="CDD" id="cd06170">
    <property type="entry name" value="LuxR_C_like"/>
    <property type="match status" value="1"/>
</dbReference>
<dbReference type="PANTHER" id="PTHR44688">
    <property type="entry name" value="DNA-BINDING TRANSCRIPTIONAL ACTIVATOR DEVR_DOSR"/>
    <property type="match status" value="1"/>
</dbReference>
<dbReference type="InterPro" id="IPR016032">
    <property type="entry name" value="Sig_transdc_resp-reg_C-effctor"/>
</dbReference>
<reference evidence="5 6" key="1">
    <citation type="submission" date="2019-03" db="EMBL/GenBank/DDBJ databases">
        <title>Paraburkholderia sp. 7MH5, isolated from subtropical forest soil.</title>
        <authorList>
            <person name="Gao Z.-H."/>
            <person name="Qiu L.-H."/>
        </authorList>
    </citation>
    <scope>NUCLEOTIDE SEQUENCE [LARGE SCALE GENOMIC DNA]</scope>
    <source>
        <strain evidence="5 6">7MH5</strain>
    </source>
</reference>
<keyword evidence="2" id="KW-0238">DNA-binding</keyword>
<evidence type="ECO:0000256" key="3">
    <source>
        <dbReference type="ARBA" id="ARBA00023163"/>
    </source>
</evidence>
<dbReference type="SUPFAM" id="SSF46894">
    <property type="entry name" value="C-terminal effector domain of the bipartite response regulators"/>
    <property type="match status" value="1"/>
</dbReference>
<evidence type="ECO:0000313" key="6">
    <source>
        <dbReference type="Proteomes" id="UP000295727"/>
    </source>
</evidence>
<evidence type="ECO:0000256" key="1">
    <source>
        <dbReference type="ARBA" id="ARBA00023015"/>
    </source>
</evidence>
<accession>A0A4P7D2G0</accession>
<keyword evidence="3" id="KW-0804">Transcription</keyword>
<dbReference type="EMBL" id="CP038150">
    <property type="protein sequence ID" value="QBR01397.1"/>
    <property type="molecule type" value="Genomic_DNA"/>
</dbReference>
<sequence length="290" mass="31671">MFVYICRGVITHNLQVPTTHNSTPQRCPAKIQAQQEHLPTPKESEMSERETGQRVAVLVCVAEPLLAVGVRTSLAAEPDIQLIDSEHACDGRNVDVLVADTDTAAALALDRQRQRLGPRLEFAAILAISPQAREHAVRCALEQGIRGLVLTRSPVHDLLAGVRALASGGRYLCPQIRWQMAQVSQREVLTSREDEVLRLLTMGLCNKSIARDLEIAVGTVKAHVKSIMGKLDASCRTEAARIATERGLMDLPATPSRRVKTLGATNRPRRALLSQPFLIPQGDEPARAVV</sequence>
<dbReference type="GO" id="GO:0006355">
    <property type="term" value="P:regulation of DNA-templated transcription"/>
    <property type="evidence" value="ECO:0007669"/>
    <property type="project" value="InterPro"/>
</dbReference>
<dbReference type="OrthoDB" id="9129394at2"/>
<proteinExistence type="predicted"/>
<keyword evidence="6" id="KW-1185">Reference proteome</keyword>
<keyword evidence="1" id="KW-0805">Transcription regulation</keyword>
<dbReference type="Proteomes" id="UP000295727">
    <property type="component" value="Chromosome 3"/>
</dbReference>
<dbReference type="SMART" id="SM00421">
    <property type="entry name" value="HTH_LUXR"/>
    <property type="match status" value="1"/>
</dbReference>
<evidence type="ECO:0000256" key="2">
    <source>
        <dbReference type="ARBA" id="ARBA00023125"/>
    </source>
</evidence>
<dbReference type="Pfam" id="PF00196">
    <property type="entry name" value="GerE"/>
    <property type="match status" value="1"/>
</dbReference>